<evidence type="ECO:0000313" key="2">
    <source>
        <dbReference type="EMBL" id="NIA67724.1"/>
    </source>
</evidence>
<dbReference type="EMBL" id="JAAQPH010000002">
    <property type="protein sequence ID" value="NIA67724.1"/>
    <property type="molecule type" value="Genomic_DNA"/>
</dbReference>
<dbReference type="GO" id="GO:0016539">
    <property type="term" value="P:intein-mediated protein splicing"/>
    <property type="evidence" value="ECO:0007669"/>
    <property type="project" value="InterPro"/>
</dbReference>
<feature type="compositionally biased region" description="Gly residues" evidence="1">
    <location>
        <begin position="282"/>
        <end position="295"/>
    </location>
</feature>
<dbReference type="AlphaFoldDB" id="A0A967CAW3"/>
<protein>
    <recommendedName>
        <fullName evidence="4">Intein N-terminal splicing region</fullName>
    </recommendedName>
</protein>
<dbReference type="SUPFAM" id="SSF51294">
    <property type="entry name" value="Hedgehog/intein (Hint) domain"/>
    <property type="match status" value="1"/>
</dbReference>
<name>A0A967CAW3_9PROT</name>
<dbReference type="Proteomes" id="UP000761264">
    <property type="component" value="Unassembled WGS sequence"/>
</dbReference>
<evidence type="ECO:0008006" key="4">
    <source>
        <dbReference type="Google" id="ProtNLM"/>
    </source>
</evidence>
<evidence type="ECO:0000256" key="1">
    <source>
        <dbReference type="SAM" id="MobiDB-lite"/>
    </source>
</evidence>
<dbReference type="PROSITE" id="PS50817">
    <property type="entry name" value="INTEIN_N_TER"/>
    <property type="match status" value="1"/>
</dbReference>
<feature type="region of interest" description="Disordered" evidence="1">
    <location>
        <begin position="208"/>
        <end position="334"/>
    </location>
</feature>
<dbReference type="InterPro" id="IPR036844">
    <property type="entry name" value="Hint_dom_sf"/>
</dbReference>
<dbReference type="RefSeq" id="WP_167221540.1">
    <property type="nucleotide sequence ID" value="NZ_JAAQPH010000002.1"/>
</dbReference>
<proteinExistence type="predicted"/>
<dbReference type="InterPro" id="IPR006141">
    <property type="entry name" value="Intein_N"/>
</dbReference>
<dbReference type="CDD" id="cd00081">
    <property type="entry name" value="Hint"/>
    <property type="match status" value="1"/>
</dbReference>
<reference evidence="2" key="1">
    <citation type="submission" date="2020-03" db="EMBL/GenBank/DDBJ databases">
        <title>Genome of Pelagibius litoralis DSM 21314T.</title>
        <authorList>
            <person name="Wang G."/>
        </authorList>
    </citation>
    <scope>NUCLEOTIDE SEQUENCE</scope>
    <source>
        <strain evidence="2">DSM 21314</strain>
    </source>
</reference>
<feature type="compositionally biased region" description="Gly residues" evidence="1">
    <location>
        <begin position="209"/>
        <end position="246"/>
    </location>
</feature>
<sequence>MKQSNRAFTRLMASTSLIALSLTIAPIALSPDIGGASLGFADSGSSCFVAGTRVLMADGSEKAIECIEVGEAIRNGRGGISRVRAIERPALGTRLLFAFNGSRPFVTAEHPFLTMMGWKAVDPAATARENPSLPVLTLRQGDLLTRAHPARSGSVSGNLALADDIEYALEPLRRLTASAAPPETVVYNLILEGDRSFIADGYVVHNKGGEGGESGGDSGGESGGGDSGGGGESGGGNSGSGGGGESGESDSSGEGGESGESDSSGEGGESGESGSSDEGGESGESGSSGEGGESGDSGESGESGEAGEFSGDAGEAGEDLNDDEEADLIRRGWQ</sequence>
<dbReference type="Gene3D" id="2.170.16.10">
    <property type="entry name" value="Hedgehog/Intein (Hint) domain"/>
    <property type="match status" value="1"/>
</dbReference>
<organism evidence="2 3">
    <name type="scientific">Pelagibius litoralis</name>
    <dbReference type="NCBI Taxonomy" id="374515"/>
    <lineage>
        <taxon>Bacteria</taxon>
        <taxon>Pseudomonadati</taxon>
        <taxon>Pseudomonadota</taxon>
        <taxon>Alphaproteobacteria</taxon>
        <taxon>Rhodospirillales</taxon>
        <taxon>Rhodovibrionaceae</taxon>
        <taxon>Pelagibius</taxon>
    </lineage>
</organism>
<evidence type="ECO:0000313" key="3">
    <source>
        <dbReference type="Proteomes" id="UP000761264"/>
    </source>
</evidence>
<comment type="caution">
    <text evidence="2">The sequence shown here is derived from an EMBL/GenBank/DDBJ whole genome shotgun (WGS) entry which is preliminary data.</text>
</comment>
<gene>
    <name evidence="2" type="ORF">HBA54_03895</name>
</gene>
<feature type="compositionally biased region" description="Acidic residues" evidence="1">
    <location>
        <begin position="315"/>
        <end position="326"/>
    </location>
</feature>
<keyword evidence="3" id="KW-1185">Reference proteome</keyword>
<accession>A0A967CAW3</accession>